<dbReference type="EMBL" id="KB644412">
    <property type="protein sequence ID" value="EPS29532.1"/>
    <property type="molecule type" value="Genomic_DNA"/>
</dbReference>
<keyword evidence="2 5" id="KW-0812">Transmembrane</keyword>
<proteinExistence type="predicted"/>
<feature type="transmembrane region" description="Helical" evidence="5">
    <location>
        <begin position="57"/>
        <end position="78"/>
    </location>
</feature>
<feature type="transmembrane region" description="Helical" evidence="5">
    <location>
        <begin position="90"/>
        <end position="109"/>
    </location>
</feature>
<keyword evidence="4 5" id="KW-0472">Membrane</keyword>
<evidence type="ECO:0000256" key="3">
    <source>
        <dbReference type="ARBA" id="ARBA00022989"/>
    </source>
</evidence>
<evidence type="ECO:0000256" key="4">
    <source>
        <dbReference type="ARBA" id="ARBA00023136"/>
    </source>
</evidence>
<feature type="transmembrane region" description="Helical" evidence="5">
    <location>
        <begin position="193"/>
        <end position="218"/>
    </location>
</feature>
<feature type="transmembrane region" description="Helical" evidence="5">
    <location>
        <begin position="20"/>
        <end position="37"/>
    </location>
</feature>
<dbReference type="HOGENOM" id="CLU_081915_0_0_1"/>
<dbReference type="GO" id="GO:0012505">
    <property type="term" value="C:endomembrane system"/>
    <property type="evidence" value="ECO:0007669"/>
    <property type="project" value="UniProtKB-SubCell"/>
</dbReference>
<keyword evidence="3 5" id="KW-1133">Transmembrane helix</keyword>
<protein>
    <recommendedName>
        <fullName evidence="8">FAR-17a/AIG1-like protein</fullName>
    </recommendedName>
</protein>
<evidence type="ECO:0000256" key="2">
    <source>
        <dbReference type="ARBA" id="ARBA00022692"/>
    </source>
</evidence>
<evidence type="ECO:0000313" key="7">
    <source>
        <dbReference type="Proteomes" id="UP000019376"/>
    </source>
</evidence>
<dbReference type="Pfam" id="PF04750">
    <property type="entry name" value="Far-17a_AIG1"/>
    <property type="match status" value="1"/>
</dbReference>
<dbReference type="STRING" id="933388.S8B4P2"/>
<feature type="transmembrane region" description="Helical" evidence="5">
    <location>
        <begin position="153"/>
        <end position="173"/>
    </location>
</feature>
<evidence type="ECO:0008006" key="8">
    <source>
        <dbReference type="Google" id="ProtNLM"/>
    </source>
</evidence>
<dbReference type="AlphaFoldDB" id="S8B4P2"/>
<evidence type="ECO:0000256" key="1">
    <source>
        <dbReference type="ARBA" id="ARBA00004127"/>
    </source>
</evidence>
<dbReference type="eggNOG" id="KOG3989">
    <property type="taxonomic scope" value="Eukaryota"/>
</dbReference>
<evidence type="ECO:0000313" key="6">
    <source>
        <dbReference type="EMBL" id="EPS29532.1"/>
    </source>
</evidence>
<dbReference type="Proteomes" id="UP000019376">
    <property type="component" value="Unassembled WGS sequence"/>
</dbReference>
<accession>S8B4P2</accession>
<dbReference type="OrthoDB" id="1898221at2759"/>
<dbReference type="InterPro" id="IPR006838">
    <property type="entry name" value="ADTRP_AIG1"/>
</dbReference>
<evidence type="ECO:0000256" key="5">
    <source>
        <dbReference type="SAM" id="Phobius"/>
    </source>
</evidence>
<keyword evidence="7" id="KW-1185">Reference proteome</keyword>
<sequence>MSTSDFISHPLQRLPSPSRGLSAFVHASGLASFILSFKYMHENPNRANEAYGWHFQYLTVIGLTLSTITFLVGLLADITLSRRLFLTKNLLSVCSAPMEVLISVLYWGLRLIDERLVVPDWAVIPLHADLGFHAVPSIVMLVDLLFFSPPWTISVTPSLGLSSTIAFGYWVWIERCYLYNGWYPYPIFEQLSTTGRVGLFSLSAAVMALSTVTLKWLYGHMNGFGALFPAQSRPGDIKKYEQLSL</sequence>
<name>S8B4P2_PENO1</name>
<comment type="subcellular location">
    <subcellularLocation>
        <location evidence="1">Endomembrane system</location>
        <topology evidence="1">Multi-pass membrane protein</topology>
    </subcellularLocation>
</comment>
<organism evidence="6 7">
    <name type="scientific">Penicillium oxalicum (strain 114-2 / CGMCC 5302)</name>
    <name type="common">Penicillium decumbens</name>
    <dbReference type="NCBI Taxonomy" id="933388"/>
    <lineage>
        <taxon>Eukaryota</taxon>
        <taxon>Fungi</taxon>
        <taxon>Dikarya</taxon>
        <taxon>Ascomycota</taxon>
        <taxon>Pezizomycotina</taxon>
        <taxon>Eurotiomycetes</taxon>
        <taxon>Eurotiomycetidae</taxon>
        <taxon>Eurotiales</taxon>
        <taxon>Aspergillaceae</taxon>
        <taxon>Penicillium</taxon>
    </lineage>
</organism>
<gene>
    <name evidence="6" type="ORF">PDE_04482</name>
</gene>
<dbReference type="GO" id="GO:0016020">
    <property type="term" value="C:membrane"/>
    <property type="evidence" value="ECO:0007669"/>
    <property type="project" value="InterPro"/>
</dbReference>
<reference evidence="6 7" key="1">
    <citation type="journal article" date="2013" name="PLoS ONE">
        <title>Genomic and secretomic analyses reveal unique features of the lignocellulolytic enzyme system of Penicillium decumbens.</title>
        <authorList>
            <person name="Liu G."/>
            <person name="Zhang L."/>
            <person name="Wei X."/>
            <person name="Zou G."/>
            <person name="Qin Y."/>
            <person name="Ma L."/>
            <person name="Li J."/>
            <person name="Zheng H."/>
            <person name="Wang S."/>
            <person name="Wang C."/>
            <person name="Xun L."/>
            <person name="Zhao G.-P."/>
            <person name="Zhou Z."/>
            <person name="Qu Y."/>
        </authorList>
    </citation>
    <scope>NUCLEOTIDE SEQUENCE [LARGE SCALE GENOMIC DNA]</scope>
    <source>
        <strain evidence="7">114-2 / CGMCC 5302</strain>
    </source>
</reference>
<dbReference type="PhylomeDB" id="S8B4P2"/>
<dbReference type="PANTHER" id="PTHR10989">
    <property type="entry name" value="ANDROGEN-INDUCED PROTEIN 1-RELATED"/>
    <property type="match status" value="1"/>
</dbReference>
<dbReference type="PANTHER" id="PTHR10989:SF16">
    <property type="entry name" value="AT02829P-RELATED"/>
    <property type="match status" value="1"/>
</dbReference>